<sequence length="121" mass="12923">MTPGPAALLSATFVVTGLTHLIRPRTFDAIVPRTLPGPARAWTIGSGLTELVLAGAVWNRRTRRVAGLASAAFLVAVFPANVRTVRILRGRSARARAIAWARLPLQVPLVMLALRAAADPR</sequence>
<feature type="transmembrane region" description="Helical" evidence="5">
    <location>
        <begin position="6"/>
        <end position="22"/>
    </location>
</feature>
<protein>
    <recommendedName>
        <fullName evidence="6">Methylamine utilisation protein MauE domain-containing protein</fullName>
    </recommendedName>
</protein>
<evidence type="ECO:0000256" key="2">
    <source>
        <dbReference type="ARBA" id="ARBA00022692"/>
    </source>
</evidence>
<keyword evidence="8" id="KW-1185">Reference proteome</keyword>
<dbReference type="InterPro" id="IPR009908">
    <property type="entry name" value="Methylamine_util_MauE"/>
</dbReference>
<feature type="transmembrane region" description="Helical" evidence="5">
    <location>
        <begin position="42"/>
        <end position="59"/>
    </location>
</feature>
<evidence type="ECO:0000256" key="1">
    <source>
        <dbReference type="ARBA" id="ARBA00004141"/>
    </source>
</evidence>
<evidence type="ECO:0000256" key="4">
    <source>
        <dbReference type="ARBA" id="ARBA00023136"/>
    </source>
</evidence>
<evidence type="ECO:0000313" key="8">
    <source>
        <dbReference type="Proteomes" id="UP000504882"/>
    </source>
</evidence>
<dbReference type="PANTHER" id="PTHR36974:SF1">
    <property type="entry name" value="DOXX FAMILY MEMBRANE PROTEIN"/>
    <property type="match status" value="1"/>
</dbReference>
<comment type="subcellular location">
    <subcellularLocation>
        <location evidence="1">Membrane</location>
        <topology evidence="1">Multi-pass membrane protein</topology>
    </subcellularLocation>
</comment>
<feature type="domain" description="Methylamine utilisation protein MauE" evidence="6">
    <location>
        <begin position="7"/>
        <end position="87"/>
    </location>
</feature>
<dbReference type="Pfam" id="PF07291">
    <property type="entry name" value="MauE"/>
    <property type="match status" value="1"/>
</dbReference>
<feature type="transmembrane region" description="Helical" evidence="5">
    <location>
        <begin position="65"/>
        <end position="85"/>
    </location>
</feature>
<keyword evidence="2 5" id="KW-0812">Transmembrane</keyword>
<organism evidence="7 8">
    <name type="scientific">Occultella glacieicola</name>
    <dbReference type="NCBI Taxonomy" id="2518684"/>
    <lineage>
        <taxon>Bacteria</taxon>
        <taxon>Bacillati</taxon>
        <taxon>Actinomycetota</taxon>
        <taxon>Actinomycetes</taxon>
        <taxon>Micrococcales</taxon>
        <taxon>Ruaniaceae</taxon>
        <taxon>Occultella</taxon>
    </lineage>
</organism>
<dbReference type="EMBL" id="SMNA01000002">
    <property type="protein sequence ID" value="TDE97673.1"/>
    <property type="molecule type" value="Genomic_DNA"/>
</dbReference>
<reference evidence="7 8" key="1">
    <citation type="submission" date="2019-03" db="EMBL/GenBank/DDBJ databases">
        <title>Genomic features of bacteria from cold environments.</title>
        <authorList>
            <person name="Shen L."/>
        </authorList>
    </citation>
    <scope>NUCLEOTIDE SEQUENCE [LARGE SCALE GENOMIC DNA]</scope>
    <source>
        <strain evidence="8">T3246-1</strain>
    </source>
</reference>
<accession>A0ABY2E9L0</accession>
<evidence type="ECO:0000259" key="6">
    <source>
        <dbReference type="Pfam" id="PF07291"/>
    </source>
</evidence>
<evidence type="ECO:0000313" key="7">
    <source>
        <dbReference type="EMBL" id="TDE97673.1"/>
    </source>
</evidence>
<evidence type="ECO:0000256" key="5">
    <source>
        <dbReference type="SAM" id="Phobius"/>
    </source>
</evidence>
<keyword evidence="3 5" id="KW-1133">Transmembrane helix</keyword>
<evidence type="ECO:0000256" key="3">
    <source>
        <dbReference type="ARBA" id="ARBA00022989"/>
    </source>
</evidence>
<gene>
    <name evidence="7" type="ORF">EXU48_04555</name>
</gene>
<proteinExistence type="predicted"/>
<dbReference type="PANTHER" id="PTHR36974">
    <property type="entry name" value="MEMBRANE PROTEIN-RELATED"/>
    <property type="match status" value="1"/>
</dbReference>
<keyword evidence="4 5" id="KW-0472">Membrane</keyword>
<comment type="caution">
    <text evidence="7">The sequence shown here is derived from an EMBL/GenBank/DDBJ whole genome shotgun (WGS) entry which is preliminary data.</text>
</comment>
<name>A0ABY2E9L0_9MICO</name>
<dbReference type="Proteomes" id="UP000504882">
    <property type="component" value="Unassembled WGS sequence"/>
</dbReference>